<keyword evidence="8" id="KW-1185">Reference proteome</keyword>
<dbReference type="InterPro" id="IPR005598">
    <property type="entry name" value="ATP_synth_I"/>
</dbReference>
<feature type="transmembrane region" description="Helical" evidence="6">
    <location>
        <begin position="64"/>
        <end position="89"/>
    </location>
</feature>
<evidence type="ECO:0000313" key="7">
    <source>
        <dbReference type="EMBL" id="OUQ34772.1"/>
    </source>
</evidence>
<feature type="transmembrane region" description="Helical" evidence="6">
    <location>
        <begin position="95"/>
        <end position="114"/>
    </location>
</feature>
<dbReference type="AlphaFoldDB" id="A0A1Y4T0Q2"/>
<evidence type="ECO:0000313" key="8">
    <source>
        <dbReference type="Proteomes" id="UP000195305"/>
    </source>
</evidence>
<name>A0A1Y4T0Q2_9FIRM</name>
<dbReference type="Proteomes" id="UP000195305">
    <property type="component" value="Unassembled WGS sequence"/>
</dbReference>
<dbReference type="EMBL" id="NFLJ01000013">
    <property type="protein sequence ID" value="OUQ34772.1"/>
    <property type="molecule type" value="Genomic_DNA"/>
</dbReference>
<evidence type="ECO:0000256" key="5">
    <source>
        <dbReference type="ARBA" id="ARBA00023136"/>
    </source>
</evidence>
<comment type="subcellular location">
    <subcellularLocation>
        <location evidence="1">Cell membrane</location>
        <topology evidence="1">Multi-pass membrane protein</topology>
    </subcellularLocation>
</comment>
<reference evidence="7 8" key="1">
    <citation type="journal article" date="2018" name="BMC Genomics">
        <title>Whole genome sequencing and function prediction of 133 gut anaerobes isolated from chicken caecum in pure cultures.</title>
        <authorList>
            <person name="Medvecky M."/>
            <person name="Cejkova D."/>
            <person name="Polansky O."/>
            <person name="Karasova D."/>
            <person name="Kubasova T."/>
            <person name="Cizek A."/>
            <person name="Rychlik I."/>
        </authorList>
    </citation>
    <scope>NUCLEOTIDE SEQUENCE [LARGE SCALE GENOMIC DNA]</scope>
    <source>
        <strain evidence="7 8">An13</strain>
    </source>
</reference>
<evidence type="ECO:0000256" key="1">
    <source>
        <dbReference type="ARBA" id="ARBA00004651"/>
    </source>
</evidence>
<comment type="caution">
    <text evidence="7">The sequence shown here is derived from an EMBL/GenBank/DDBJ whole genome shotgun (WGS) entry which is preliminary data.</text>
</comment>
<keyword evidence="5 6" id="KW-0472">Membrane</keyword>
<evidence type="ECO:0000256" key="3">
    <source>
        <dbReference type="ARBA" id="ARBA00022692"/>
    </source>
</evidence>
<evidence type="ECO:0000256" key="2">
    <source>
        <dbReference type="ARBA" id="ARBA00022475"/>
    </source>
</evidence>
<keyword evidence="2" id="KW-1003">Cell membrane</keyword>
<dbReference type="OrthoDB" id="1651375at2"/>
<evidence type="ECO:0000256" key="6">
    <source>
        <dbReference type="SAM" id="Phobius"/>
    </source>
</evidence>
<feature type="transmembrane region" description="Helical" evidence="6">
    <location>
        <begin position="34"/>
        <end position="52"/>
    </location>
</feature>
<organism evidence="7 8">
    <name type="scientific">Massilimicrobiota timonensis</name>
    <dbReference type="NCBI Taxonomy" id="1776392"/>
    <lineage>
        <taxon>Bacteria</taxon>
        <taxon>Bacillati</taxon>
        <taxon>Bacillota</taxon>
        <taxon>Erysipelotrichia</taxon>
        <taxon>Erysipelotrichales</taxon>
        <taxon>Erysipelotrichaceae</taxon>
        <taxon>Massilimicrobiota</taxon>
    </lineage>
</organism>
<protein>
    <submittedName>
        <fullName evidence="7">Uncharacterized protein</fullName>
    </submittedName>
</protein>
<keyword evidence="3 6" id="KW-0812">Transmembrane</keyword>
<keyword evidence="4 6" id="KW-1133">Transmembrane helix</keyword>
<dbReference type="Pfam" id="PF03899">
    <property type="entry name" value="ATP-synt_I"/>
    <property type="match status" value="1"/>
</dbReference>
<feature type="transmembrane region" description="Helical" evidence="6">
    <location>
        <begin position="12"/>
        <end position="28"/>
    </location>
</feature>
<proteinExistence type="predicted"/>
<accession>A0A1Y4T0Q2</accession>
<sequence>MNEKDVQRESKKIFLIMLLIFCFVGFLFKSLSYPIGVIVGYMICYINFILTIQSSDIILKEGHHILLIILMFLSKLILMTLGFLSAILFKDYIHLLSVFFGYLITPITIQWLNLKTRKELK</sequence>
<gene>
    <name evidence="7" type="ORF">B5E75_05565</name>
</gene>
<dbReference type="RefSeq" id="WP_087357797.1">
    <property type="nucleotide sequence ID" value="NZ_AP031415.1"/>
</dbReference>
<dbReference type="GO" id="GO:0005886">
    <property type="term" value="C:plasma membrane"/>
    <property type="evidence" value="ECO:0007669"/>
    <property type="project" value="UniProtKB-SubCell"/>
</dbReference>
<evidence type="ECO:0000256" key="4">
    <source>
        <dbReference type="ARBA" id="ARBA00022989"/>
    </source>
</evidence>